<protein>
    <submittedName>
        <fullName evidence="16">Zinc finger and BTB domain containing 24</fullName>
    </submittedName>
</protein>
<dbReference type="SUPFAM" id="SSF57667">
    <property type="entry name" value="beta-beta-alpha zinc fingers"/>
    <property type="match status" value="3"/>
</dbReference>
<keyword evidence="9" id="KW-0804">Transcription</keyword>
<feature type="signal peptide" evidence="13">
    <location>
        <begin position="1"/>
        <end position="24"/>
    </location>
</feature>
<feature type="domain" description="C2H2-type" evidence="15">
    <location>
        <begin position="477"/>
        <end position="504"/>
    </location>
</feature>
<feature type="domain" description="C2H2-type" evidence="15">
    <location>
        <begin position="505"/>
        <end position="532"/>
    </location>
</feature>
<evidence type="ECO:0000256" key="1">
    <source>
        <dbReference type="ARBA" id="ARBA00004123"/>
    </source>
</evidence>
<evidence type="ECO:0000256" key="9">
    <source>
        <dbReference type="ARBA" id="ARBA00023163"/>
    </source>
</evidence>
<evidence type="ECO:0000259" key="14">
    <source>
        <dbReference type="PROSITE" id="PS50097"/>
    </source>
</evidence>
<dbReference type="FunFam" id="3.30.160.60:FF:001498">
    <property type="entry name" value="Zinc finger protein 404"/>
    <property type="match status" value="1"/>
</dbReference>
<feature type="compositionally biased region" description="Basic and acidic residues" evidence="12">
    <location>
        <begin position="379"/>
        <end position="394"/>
    </location>
</feature>
<organism evidence="16 17">
    <name type="scientific">Eptatretus burgeri</name>
    <name type="common">Inshore hagfish</name>
    <dbReference type="NCBI Taxonomy" id="7764"/>
    <lineage>
        <taxon>Eukaryota</taxon>
        <taxon>Metazoa</taxon>
        <taxon>Chordata</taxon>
        <taxon>Craniata</taxon>
        <taxon>Vertebrata</taxon>
        <taxon>Cyclostomata</taxon>
        <taxon>Myxini</taxon>
        <taxon>Myxiniformes</taxon>
        <taxon>Myxinidae</taxon>
        <taxon>Eptatretinae</taxon>
        <taxon>Eptatretus</taxon>
    </lineage>
</organism>
<dbReference type="GO" id="GO:0008270">
    <property type="term" value="F:zinc ion binding"/>
    <property type="evidence" value="ECO:0007669"/>
    <property type="project" value="UniProtKB-KW"/>
</dbReference>
<evidence type="ECO:0000256" key="7">
    <source>
        <dbReference type="ARBA" id="ARBA00023015"/>
    </source>
</evidence>
<dbReference type="Proteomes" id="UP000694388">
    <property type="component" value="Unplaced"/>
</dbReference>
<comment type="similarity">
    <text evidence="2">Belongs to the krueppel C2H2-type zinc-finger protein family.</text>
</comment>
<dbReference type="FunFam" id="3.30.160.60:FF:001480">
    <property type="entry name" value="Si:cabz01071911.3"/>
    <property type="match status" value="1"/>
</dbReference>
<keyword evidence="13" id="KW-0732">Signal</keyword>
<dbReference type="FunFam" id="3.30.160.60:FF:000624">
    <property type="entry name" value="zinc finger protein 697"/>
    <property type="match status" value="1"/>
</dbReference>
<dbReference type="Pfam" id="PF00096">
    <property type="entry name" value="zf-C2H2"/>
    <property type="match status" value="4"/>
</dbReference>
<dbReference type="Ensembl" id="ENSEBUT00000008948.1">
    <property type="protein sequence ID" value="ENSEBUP00000008445.1"/>
    <property type="gene ID" value="ENSEBUG00000005467.1"/>
</dbReference>
<dbReference type="PANTHER" id="PTHR46105">
    <property type="entry name" value="AGAP004733-PA"/>
    <property type="match status" value="1"/>
</dbReference>
<evidence type="ECO:0000256" key="3">
    <source>
        <dbReference type="ARBA" id="ARBA00022723"/>
    </source>
</evidence>
<dbReference type="GO" id="GO:0000978">
    <property type="term" value="F:RNA polymerase II cis-regulatory region sequence-specific DNA binding"/>
    <property type="evidence" value="ECO:0007669"/>
    <property type="project" value="TreeGrafter"/>
</dbReference>
<feature type="domain" description="C2H2-type" evidence="15">
    <location>
        <begin position="533"/>
        <end position="560"/>
    </location>
</feature>
<dbReference type="SUPFAM" id="SSF54695">
    <property type="entry name" value="POZ domain"/>
    <property type="match status" value="1"/>
</dbReference>
<dbReference type="GeneTree" id="ENSGT00940000159373"/>
<dbReference type="FunFam" id="3.30.160.60:FF:000557">
    <property type="entry name" value="zinc finger and SCAN domain-containing protein 29"/>
    <property type="match status" value="1"/>
</dbReference>
<feature type="domain" description="BTB" evidence="14">
    <location>
        <begin position="204"/>
        <end position="273"/>
    </location>
</feature>
<dbReference type="FunFam" id="3.30.160.60:FF:002343">
    <property type="entry name" value="Zinc finger protein 33A"/>
    <property type="match status" value="1"/>
</dbReference>
<keyword evidence="8" id="KW-0238">DNA-binding</keyword>
<feature type="region of interest" description="Disordered" evidence="12">
    <location>
        <begin position="419"/>
        <end position="444"/>
    </location>
</feature>
<feature type="domain" description="C2H2-type" evidence="15">
    <location>
        <begin position="588"/>
        <end position="610"/>
    </location>
</feature>
<keyword evidence="10" id="KW-0539">Nucleus</keyword>
<feature type="compositionally biased region" description="Basic residues" evidence="12">
    <location>
        <begin position="395"/>
        <end position="405"/>
    </location>
</feature>
<keyword evidence="3" id="KW-0479">Metal-binding</keyword>
<evidence type="ECO:0000313" key="17">
    <source>
        <dbReference type="Proteomes" id="UP000694388"/>
    </source>
</evidence>
<evidence type="ECO:0000256" key="13">
    <source>
        <dbReference type="SAM" id="SignalP"/>
    </source>
</evidence>
<dbReference type="InterPro" id="IPR013087">
    <property type="entry name" value="Znf_C2H2_type"/>
</dbReference>
<dbReference type="GO" id="GO:0005634">
    <property type="term" value="C:nucleus"/>
    <property type="evidence" value="ECO:0007669"/>
    <property type="project" value="UniProtKB-SubCell"/>
</dbReference>
<keyword evidence="17" id="KW-1185">Reference proteome</keyword>
<keyword evidence="6" id="KW-0862">Zinc</keyword>
<dbReference type="SMART" id="SM00355">
    <property type="entry name" value="ZnF_C2H2"/>
    <property type="match status" value="6"/>
</dbReference>
<keyword evidence="7" id="KW-0805">Transcription regulation</keyword>
<evidence type="ECO:0000256" key="6">
    <source>
        <dbReference type="ARBA" id="ARBA00022833"/>
    </source>
</evidence>
<dbReference type="PROSITE" id="PS50157">
    <property type="entry name" value="ZINC_FINGER_C2H2_2"/>
    <property type="match status" value="6"/>
</dbReference>
<evidence type="ECO:0000259" key="15">
    <source>
        <dbReference type="PROSITE" id="PS50157"/>
    </source>
</evidence>
<dbReference type="PROSITE" id="PS50097">
    <property type="entry name" value="BTB"/>
    <property type="match status" value="1"/>
</dbReference>
<dbReference type="InterPro" id="IPR050457">
    <property type="entry name" value="ZnFinger_BTB_dom_contain"/>
</dbReference>
<dbReference type="Gene3D" id="3.30.710.10">
    <property type="entry name" value="Potassium Channel Kv1.1, Chain A"/>
    <property type="match status" value="1"/>
</dbReference>
<dbReference type="Pfam" id="PF00651">
    <property type="entry name" value="BTB"/>
    <property type="match status" value="1"/>
</dbReference>
<feature type="compositionally biased region" description="Basic residues" evidence="12">
    <location>
        <begin position="328"/>
        <end position="338"/>
    </location>
</feature>
<feature type="region of interest" description="Disordered" evidence="12">
    <location>
        <begin position="374"/>
        <end position="405"/>
    </location>
</feature>
<evidence type="ECO:0000256" key="12">
    <source>
        <dbReference type="SAM" id="MobiDB-lite"/>
    </source>
</evidence>
<dbReference type="PANTHER" id="PTHR46105:SF28">
    <property type="entry name" value="ZINC FINGER PROTEIN 37-LIKE"/>
    <property type="match status" value="1"/>
</dbReference>
<feature type="domain" description="C2H2-type" evidence="15">
    <location>
        <begin position="449"/>
        <end position="476"/>
    </location>
</feature>
<evidence type="ECO:0000313" key="16">
    <source>
        <dbReference type="Ensembl" id="ENSEBUP00000008445.1"/>
    </source>
</evidence>
<reference evidence="16" key="1">
    <citation type="submission" date="2025-08" db="UniProtKB">
        <authorList>
            <consortium name="Ensembl"/>
        </authorList>
    </citation>
    <scope>IDENTIFICATION</scope>
</reference>
<name>A0A8C4Q192_EPTBU</name>
<evidence type="ECO:0000256" key="8">
    <source>
        <dbReference type="ARBA" id="ARBA00023125"/>
    </source>
</evidence>
<feature type="region of interest" description="Disordered" evidence="12">
    <location>
        <begin position="316"/>
        <end position="342"/>
    </location>
</feature>
<accession>A0A8C4Q192</accession>
<dbReference type="AlphaFoldDB" id="A0A8C4Q192"/>
<feature type="domain" description="C2H2-type" evidence="15">
    <location>
        <begin position="560"/>
        <end position="587"/>
    </location>
</feature>
<dbReference type="InterPro" id="IPR000210">
    <property type="entry name" value="BTB/POZ_dom"/>
</dbReference>
<feature type="chain" id="PRO_5034831256" evidence="13">
    <location>
        <begin position="25"/>
        <end position="622"/>
    </location>
</feature>
<evidence type="ECO:0000256" key="4">
    <source>
        <dbReference type="ARBA" id="ARBA00022737"/>
    </source>
</evidence>
<reference evidence="16" key="2">
    <citation type="submission" date="2025-09" db="UniProtKB">
        <authorList>
            <consortium name="Ensembl"/>
        </authorList>
    </citation>
    <scope>IDENTIFICATION</scope>
</reference>
<evidence type="ECO:0000256" key="5">
    <source>
        <dbReference type="ARBA" id="ARBA00022771"/>
    </source>
</evidence>
<comment type="subcellular location">
    <subcellularLocation>
        <location evidence="1">Nucleus</location>
    </subcellularLocation>
</comment>
<evidence type="ECO:0000256" key="10">
    <source>
        <dbReference type="ARBA" id="ARBA00023242"/>
    </source>
</evidence>
<dbReference type="PROSITE" id="PS00028">
    <property type="entry name" value="ZINC_FINGER_C2H2_1"/>
    <property type="match status" value="6"/>
</dbReference>
<dbReference type="InterPro" id="IPR036236">
    <property type="entry name" value="Znf_C2H2_sf"/>
</dbReference>
<keyword evidence="5 11" id="KW-0863">Zinc-finger</keyword>
<dbReference type="GO" id="GO:0000981">
    <property type="term" value="F:DNA-binding transcription factor activity, RNA polymerase II-specific"/>
    <property type="evidence" value="ECO:0007669"/>
    <property type="project" value="TreeGrafter"/>
</dbReference>
<dbReference type="InterPro" id="IPR011333">
    <property type="entry name" value="SKP1/BTB/POZ_sf"/>
</dbReference>
<keyword evidence="4" id="KW-0677">Repeat</keyword>
<dbReference type="Gene3D" id="3.30.160.60">
    <property type="entry name" value="Classic Zinc Finger"/>
    <property type="match status" value="6"/>
</dbReference>
<evidence type="ECO:0000256" key="2">
    <source>
        <dbReference type="ARBA" id="ARBA00006991"/>
    </source>
</evidence>
<proteinExistence type="inferred from homology"/>
<dbReference type="SMART" id="SM00225">
    <property type="entry name" value="BTB"/>
    <property type="match status" value="1"/>
</dbReference>
<sequence length="622" mass="67545">MRVESSHGALFLMFVLTMDGHVSSVNMMAIDTPEESHVGQGETIATTRSKTHVFASSSRDVVVENYVSAVGGGKVRDCLAAQCNAISLLNHVCDGTQTSDQIIDGEDAYSTSGSSAPPCVLGVSEVPPARGASHGAVTGAVDGAAGASYCLKDAASRSSSAGTKVLLQCRRHAERVLLAMNKQRATGTGTAGVNCVNGPWSALCDVTLCAGGTRFPAHRAILAACSEYFQTMFASESWGHPGGPWVYIVEGADGGVLAAVLDFVYTGQLCLEQSLVGQAAGMAQVLKMPELLSACAEYQAKRRVAVASNGTSVLVVDRPSTSPSKQSVRLRGRPRRMSLHQQETLQADLVQRREEKHPAGESSADVEFTTCSLEGEQVESEKRSPTDEQDESKTVRRSRHSNRRIRQPARLTVYSLTREAEDEDPRVDAAAGSTPCVTSNSGSGGSTDVRCSYCGKVFKNQHFYRVHLRTHTGERPFCCSRCGRGFSQKHSLQVHSQVHTGERPFQCTLCAKALSTKHSLSEHMSLHTGQKTFSCEQCGRLFSQKRQLRSHQRVHTGHLRECSQCARKFSDTAQLKKHMRTHTGEKPFRCEVCGKCFTANGTLTTHLRIHRSVFSHCLCHRR</sequence>
<evidence type="ECO:0000256" key="11">
    <source>
        <dbReference type="PROSITE-ProRule" id="PRU00042"/>
    </source>
</evidence>